<feature type="signal peptide" evidence="1">
    <location>
        <begin position="1"/>
        <end position="23"/>
    </location>
</feature>
<evidence type="ECO:0008006" key="4">
    <source>
        <dbReference type="Google" id="ProtNLM"/>
    </source>
</evidence>
<dbReference type="EMBL" id="PQIB02000001">
    <property type="protein sequence ID" value="RLN43146.1"/>
    <property type="molecule type" value="Genomic_DNA"/>
</dbReference>
<name>A0A3L6TU62_PANMI</name>
<organism evidence="2 3">
    <name type="scientific">Panicum miliaceum</name>
    <name type="common">Proso millet</name>
    <name type="synonym">Broomcorn millet</name>
    <dbReference type="NCBI Taxonomy" id="4540"/>
    <lineage>
        <taxon>Eukaryota</taxon>
        <taxon>Viridiplantae</taxon>
        <taxon>Streptophyta</taxon>
        <taxon>Embryophyta</taxon>
        <taxon>Tracheophyta</taxon>
        <taxon>Spermatophyta</taxon>
        <taxon>Magnoliopsida</taxon>
        <taxon>Liliopsida</taxon>
        <taxon>Poales</taxon>
        <taxon>Poaceae</taxon>
        <taxon>PACMAD clade</taxon>
        <taxon>Panicoideae</taxon>
        <taxon>Panicodae</taxon>
        <taxon>Paniceae</taxon>
        <taxon>Panicinae</taxon>
        <taxon>Panicum</taxon>
        <taxon>Panicum sect. Panicum</taxon>
    </lineage>
</organism>
<keyword evidence="1" id="KW-0732">Signal</keyword>
<accession>A0A3L6TU62</accession>
<reference evidence="3" key="1">
    <citation type="journal article" date="2019" name="Nat. Commun.">
        <title>The genome of broomcorn millet.</title>
        <authorList>
            <person name="Zou C."/>
            <person name="Miki D."/>
            <person name="Li D."/>
            <person name="Tang Q."/>
            <person name="Xiao L."/>
            <person name="Rajput S."/>
            <person name="Deng P."/>
            <person name="Jia W."/>
            <person name="Huang R."/>
            <person name="Zhang M."/>
            <person name="Sun Y."/>
            <person name="Hu J."/>
            <person name="Fu X."/>
            <person name="Schnable P.S."/>
            <person name="Li F."/>
            <person name="Zhang H."/>
            <person name="Feng B."/>
            <person name="Zhu X."/>
            <person name="Liu R."/>
            <person name="Schnable J.C."/>
            <person name="Zhu J.-K."/>
            <person name="Zhang H."/>
        </authorList>
    </citation>
    <scope>NUCLEOTIDE SEQUENCE [LARGE SCALE GENOMIC DNA]</scope>
</reference>
<feature type="chain" id="PRO_5018079965" description="Secreted protein" evidence="1">
    <location>
        <begin position="24"/>
        <end position="148"/>
    </location>
</feature>
<comment type="caution">
    <text evidence="2">The sequence shown here is derived from an EMBL/GenBank/DDBJ whole genome shotgun (WGS) entry which is preliminary data.</text>
</comment>
<proteinExistence type="predicted"/>
<evidence type="ECO:0000313" key="3">
    <source>
        <dbReference type="Proteomes" id="UP000275267"/>
    </source>
</evidence>
<dbReference type="Proteomes" id="UP000275267">
    <property type="component" value="Unassembled WGS sequence"/>
</dbReference>
<evidence type="ECO:0000256" key="1">
    <source>
        <dbReference type="SAM" id="SignalP"/>
    </source>
</evidence>
<protein>
    <recommendedName>
        <fullName evidence="4">Secreted protein</fullName>
    </recommendedName>
</protein>
<gene>
    <name evidence="2" type="ORF">C2845_PM01G10770</name>
</gene>
<evidence type="ECO:0000313" key="2">
    <source>
        <dbReference type="EMBL" id="RLN43146.1"/>
    </source>
</evidence>
<dbReference type="OrthoDB" id="10539531at2759"/>
<keyword evidence="3" id="KW-1185">Reference proteome</keyword>
<dbReference type="AlphaFoldDB" id="A0A3L6TU62"/>
<sequence>MFDPWRLLFLPMVFAVGAGAVRSESPSVRYVYLNLMRSGWWCGIPFWVLLLPRRWISVSRRRSSSSSSPVWTSPMVFHRLHVRQSEFRRAVSCGTSKGWGLLIGWEEVFSLCFLRSLLLVSVVVAEGSGVAEMAAEKKNRRFLMWTWL</sequence>